<dbReference type="eggNOG" id="ENOG502SE4D">
    <property type="taxonomic scope" value="Eukaryota"/>
</dbReference>
<name>A0A0L0DSF5_THETB</name>
<dbReference type="InterPro" id="IPR003010">
    <property type="entry name" value="C-N_Hydrolase"/>
</dbReference>
<dbReference type="GeneID" id="25569018"/>
<feature type="domain" description="CN hydrolase" evidence="1">
    <location>
        <begin position="586"/>
        <end position="838"/>
    </location>
</feature>
<dbReference type="Pfam" id="PF00795">
    <property type="entry name" value="CN_hydrolase"/>
    <property type="match status" value="1"/>
</dbReference>
<dbReference type="Gene3D" id="1.10.1070.11">
    <property type="entry name" value="Phosphatidylinositol 3-/4-kinase, catalytic domain"/>
    <property type="match status" value="1"/>
</dbReference>
<dbReference type="Gene3D" id="3.30.1010.10">
    <property type="entry name" value="Phosphatidylinositol 3-kinase Catalytic Subunit, Chain A, domain 4"/>
    <property type="match status" value="1"/>
</dbReference>
<evidence type="ECO:0000313" key="2">
    <source>
        <dbReference type="EMBL" id="KNC55274.1"/>
    </source>
</evidence>
<sequence length="1059" mass="112793">MVNSKRGQGNASDSRPFKRALVPLTQGDEGLMYKEKLKARLGKDSVPLAAAHARCLQLAKDNTGCDWPLSKGAFKDFVREAYDGYTDFSGLEEAVLALEVGVVDMGVLALKICDKHHRATRTGVDRAAKKQDITPKDLSALRAKIEASVKADYDQHDADECVARLNAKHDALVERFLAAMEFADMDIADMDIAAPSATYRPPTASEPTASPHVAAVSLAPAAIAPQEWSWESVSASKTLNDAGSVLLVVNHADQAVVVKSATTLPEEYFANRLLASLLPLMPVPDMRLVRFTDNSGEWALIKERTAATGSDATARAVEKHLNRPYFAVMEYVPGVTLDKLPLRPDFAARLLAHFDLPPTAVAAISDCPFAPRQLEALGYMLVADLLTNNSDRAPFGEVWDNDGNPGNVLFRALDGVVVAIDSAVTTPRTSCDADAYIARVTAAVATVLDARALPDSTRAFIESCAGVPLAPDEEAAIVRGIARALAYLTRRVTADDLVAADAAVRAAVPPACDWGEVWASGMSVISTDTLLTTLAALQATFASSPFASNSFLFPISLDELTAYQSELFAARSSESDAAAITSDGAVHALAFQVRHMFAADAKDVITRELDAIFSGRGPPPAVVVFPEGWVTASRSDLQAEARGAPLDELPFIATVAGVIRRYGVYALLGTRIETAPHGASYCQAILLDPEGCVLATYRKRKLVGASSLKAGSSTTVVDTAFGRAGILICFDAENRDVFDELVAARPRFVLNPVHIPLRSATSYTQHIANWHIGLVSMAETFETRIRDAGIALLRVDKPREASSLGSSQAITPVVTTAVSTMAETVFGVNLGPHSPLPLPPPSLSEARTKPEQNTGNRILVRGLHLGASAARAGWRTDVAPAASDAAAVAVALDAANRIHLFDLAQHTWRGAWQAPVEPIALIVSGLRTEFSVGVCDASGAWLVASFDTLVSQVRETLVLDFAPPSDELLASLSCASPRSTDLDVAVSADRFGIELSSPASSSTASVSVALDEPIAGAWMSTPQLVVVLGSRPLSRIWVVRFERNCRHTDWALLAEAGPH</sequence>
<dbReference type="STRING" id="461836.A0A0L0DSF5"/>
<organism evidence="2 3">
    <name type="scientific">Thecamonas trahens ATCC 50062</name>
    <dbReference type="NCBI Taxonomy" id="461836"/>
    <lineage>
        <taxon>Eukaryota</taxon>
        <taxon>Apusozoa</taxon>
        <taxon>Apusomonadida</taxon>
        <taxon>Apusomonadidae</taxon>
        <taxon>Thecamonas</taxon>
    </lineage>
</organism>
<dbReference type="PANTHER" id="PTHR38737">
    <property type="entry name" value="ACTIN-FRAGMIN KINASE DDB_G0279609-RELATED"/>
    <property type="match status" value="1"/>
</dbReference>
<keyword evidence="3" id="KW-1185">Reference proteome</keyword>
<proteinExistence type="predicted"/>
<reference evidence="2 3" key="1">
    <citation type="submission" date="2010-05" db="EMBL/GenBank/DDBJ databases">
        <title>The Genome Sequence of Thecamonas trahens ATCC 50062.</title>
        <authorList>
            <consortium name="The Broad Institute Genome Sequencing Platform"/>
            <person name="Russ C."/>
            <person name="Cuomo C."/>
            <person name="Shea T."/>
            <person name="Young S.K."/>
            <person name="Zeng Q."/>
            <person name="Koehrsen M."/>
            <person name="Haas B."/>
            <person name="Borodovsky M."/>
            <person name="Guigo R."/>
            <person name="Alvarado L."/>
            <person name="Berlin A."/>
            <person name="Bochicchio J."/>
            <person name="Borenstein D."/>
            <person name="Chapman S."/>
            <person name="Chen Z."/>
            <person name="Freedman E."/>
            <person name="Gellesch M."/>
            <person name="Goldberg J."/>
            <person name="Griggs A."/>
            <person name="Gujja S."/>
            <person name="Heilman E."/>
            <person name="Heiman D."/>
            <person name="Hepburn T."/>
            <person name="Howarth C."/>
            <person name="Jen D."/>
            <person name="Larson L."/>
            <person name="Mehta T."/>
            <person name="Park D."/>
            <person name="Pearson M."/>
            <person name="Roberts A."/>
            <person name="Saif S."/>
            <person name="Shenoy N."/>
            <person name="Sisk P."/>
            <person name="Stolte C."/>
            <person name="Sykes S."/>
            <person name="Thomson T."/>
            <person name="Walk T."/>
            <person name="White J."/>
            <person name="Yandava C."/>
            <person name="Burger G."/>
            <person name="Gray M.W."/>
            <person name="Holland P.W.H."/>
            <person name="King N."/>
            <person name="Lang F.B.F."/>
            <person name="Roger A.J."/>
            <person name="Ruiz-Trillo I."/>
            <person name="Lander E."/>
            <person name="Nusbaum C."/>
        </authorList>
    </citation>
    <scope>NUCLEOTIDE SEQUENCE [LARGE SCALE GENOMIC DNA]</scope>
    <source>
        <strain evidence="2 3">ATCC 50062</strain>
    </source>
</reference>
<dbReference type="SUPFAM" id="SSF56112">
    <property type="entry name" value="Protein kinase-like (PK-like)"/>
    <property type="match status" value="1"/>
</dbReference>
<dbReference type="AlphaFoldDB" id="A0A0L0DSF5"/>
<dbReference type="OrthoDB" id="412018at2759"/>
<dbReference type="Pfam" id="PF09192">
    <property type="entry name" value="Act-Frag_cataly"/>
    <property type="match status" value="1"/>
</dbReference>
<evidence type="ECO:0000313" key="3">
    <source>
        <dbReference type="Proteomes" id="UP000054408"/>
    </source>
</evidence>
<dbReference type="Proteomes" id="UP000054408">
    <property type="component" value="Unassembled WGS sequence"/>
</dbReference>
<dbReference type="InterPro" id="IPR011009">
    <property type="entry name" value="Kinase-like_dom_sf"/>
</dbReference>
<gene>
    <name evidence="2" type="ORF">AMSG_10913</name>
</gene>
<evidence type="ECO:0000259" key="1">
    <source>
        <dbReference type="PROSITE" id="PS50263"/>
    </source>
</evidence>
<dbReference type="Gene3D" id="3.60.110.10">
    <property type="entry name" value="Carbon-nitrogen hydrolase"/>
    <property type="match status" value="1"/>
</dbReference>
<dbReference type="PANTHER" id="PTHR38737:SF1">
    <property type="entry name" value="ACTIN-FRAGMIN KINASE DDB_G0279609-RELATED"/>
    <property type="match status" value="1"/>
</dbReference>
<dbReference type="PROSITE" id="PS50263">
    <property type="entry name" value="CN_HYDROLASE"/>
    <property type="match status" value="1"/>
</dbReference>
<dbReference type="SUPFAM" id="SSF56317">
    <property type="entry name" value="Carbon-nitrogen hydrolase"/>
    <property type="match status" value="1"/>
</dbReference>
<dbReference type="InterPro" id="IPR015275">
    <property type="entry name" value="Actin-fragmin_kin_cat_dom"/>
</dbReference>
<dbReference type="RefSeq" id="XP_013753097.1">
    <property type="nucleotide sequence ID" value="XM_013897643.1"/>
</dbReference>
<accession>A0A0L0DSF5</accession>
<dbReference type="InterPro" id="IPR037469">
    <property type="entry name" value="Put_AFK"/>
</dbReference>
<dbReference type="EMBL" id="GL349498">
    <property type="protein sequence ID" value="KNC55274.1"/>
    <property type="molecule type" value="Genomic_DNA"/>
</dbReference>
<dbReference type="InterPro" id="IPR036526">
    <property type="entry name" value="C-N_Hydrolase_sf"/>
</dbReference>
<protein>
    <recommendedName>
        <fullName evidence="1">CN hydrolase domain-containing protein</fullName>
    </recommendedName>
</protein>
<dbReference type="InterPro" id="IPR036940">
    <property type="entry name" value="PI3/4_kinase_cat_sf"/>
</dbReference>